<gene>
    <name evidence="2" type="ORF">EX30DRAFT_342304</name>
</gene>
<dbReference type="Proteomes" id="UP000298138">
    <property type="component" value="Unassembled WGS sequence"/>
</dbReference>
<protein>
    <submittedName>
        <fullName evidence="2">Uncharacterized protein</fullName>
    </submittedName>
</protein>
<keyword evidence="3" id="KW-1185">Reference proteome</keyword>
<proteinExistence type="predicted"/>
<evidence type="ECO:0000313" key="3">
    <source>
        <dbReference type="Proteomes" id="UP000298138"/>
    </source>
</evidence>
<sequence>MICFLQPRIKNKPSSDRTPTPPPAPTSLFSSAPYQPLSLNTHTAATFPSLPLPQDVGSCVDSVPKVVIAVVGSKNTVMEPIVP</sequence>
<feature type="region of interest" description="Disordered" evidence="1">
    <location>
        <begin position="6"/>
        <end position="29"/>
    </location>
</feature>
<accession>A0A4S2MQB5</accession>
<dbReference type="AlphaFoldDB" id="A0A4S2MQB5"/>
<name>A0A4S2MQB5_9PEZI</name>
<evidence type="ECO:0000313" key="2">
    <source>
        <dbReference type="EMBL" id="TGZ79422.1"/>
    </source>
</evidence>
<reference evidence="2 3" key="1">
    <citation type="submission" date="2019-04" db="EMBL/GenBank/DDBJ databases">
        <title>Comparative genomics and transcriptomics to analyze fruiting body development in filamentous ascomycetes.</title>
        <authorList>
            <consortium name="DOE Joint Genome Institute"/>
            <person name="Lutkenhaus R."/>
            <person name="Traeger S."/>
            <person name="Breuer J."/>
            <person name="Kuo A."/>
            <person name="Lipzen A."/>
            <person name="Pangilinan J."/>
            <person name="Dilworth D."/>
            <person name="Sandor L."/>
            <person name="Poggeler S."/>
            <person name="Barry K."/>
            <person name="Grigoriev I.V."/>
            <person name="Nowrousian M."/>
        </authorList>
    </citation>
    <scope>NUCLEOTIDE SEQUENCE [LARGE SCALE GENOMIC DNA]</scope>
    <source>
        <strain evidence="2 3">CBS 389.68</strain>
    </source>
</reference>
<dbReference type="EMBL" id="ML220131">
    <property type="protein sequence ID" value="TGZ79422.1"/>
    <property type="molecule type" value="Genomic_DNA"/>
</dbReference>
<evidence type="ECO:0000256" key="1">
    <source>
        <dbReference type="SAM" id="MobiDB-lite"/>
    </source>
</evidence>
<organism evidence="2 3">
    <name type="scientific">Ascodesmis nigricans</name>
    <dbReference type="NCBI Taxonomy" id="341454"/>
    <lineage>
        <taxon>Eukaryota</taxon>
        <taxon>Fungi</taxon>
        <taxon>Dikarya</taxon>
        <taxon>Ascomycota</taxon>
        <taxon>Pezizomycotina</taxon>
        <taxon>Pezizomycetes</taxon>
        <taxon>Pezizales</taxon>
        <taxon>Ascodesmidaceae</taxon>
        <taxon>Ascodesmis</taxon>
    </lineage>
</organism>
<dbReference type="InParanoid" id="A0A4S2MQB5"/>